<evidence type="ECO:0000313" key="2">
    <source>
        <dbReference type="EMBL" id="MDO6406600.1"/>
    </source>
</evidence>
<dbReference type="RefSeq" id="WP_036625989.1">
    <property type="nucleotide sequence ID" value="NZ_CP024639.1"/>
</dbReference>
<reference evidence="4" key="1">
    <citation type="submission" date="2017-11" db="EMBL/GenBank/DDBJ databases">
        <title>Genome sequence of Pantoea sp. MSR2.</title>
        <authorList>
            <person name="Nascimento F.X."/>
        </authorList>
    </citation>
    <scope>NUCLEOTIDE SEQUENCE [LARGE SCALE GENOMIC DNA]</scope>
    <source>
        <strain evidence="4">MSR2</strain>
        <plasmid evidence="4">pmsr2c</plasmid>
    </source>
</reference>
<dbReference type="InterPro" id="IPR024651">
    <property type="entry name" value="FAD-SLDH_ssu"/>
</dbReference>
<dbReference type="KEGG" id="ppho:CTZ24_24840"/>
<gene>
    <name evidence="3" type="ORF">CTZ24_24840</name>
    <name evidence="2" type="ORF">Q3404_08430</name>
</gene>
<geneLocation type="plasmid" evidence="3">
    <name>pMSR2C</name>
</geneLocation>
<dbReference type="PROSITE" id="PS51318">
    <property type="entry name" value="TAT"/>
    <property type="match status" value="1"/>
</dbReference>
<proteinExistence type="predicted"/>
<dbReference type="InterPro" id="IPR006311">
    <property type="entry name" value="TAT_signal"/>
</dbReference>
<dbReference type="EMBL" id="JAUOOM010000006">
    <property type="protein sequence ID" value="MDO6406600.1"/>
    <property type="molecule type" value="Genomic_DNA"/>
</dbReference>
<dbReference type="Pfam" id="PF12318">
    <property type="entry name" value="FAD-SLDH"/>
    <property type="match status" value="1"/>
</dbReference>
<dbReference type="AlphaFoldDB" id="A0AAP9HB91"/>
<dbReference type="NCBIfam" id="TIGR01409">
    <property type="entry name" value="TAT_signal_seq"/>
    <property type="match status" value="1"/>
</dbReference>
<reference evidence="2" key="3">
    <citation type="submission" date="2023-07" db="EMBL/GenBank/DDBJ databases">
        <title>The extreme plant-growth-promoting properties of Pantoea phytobeneficialis PF55 revealed by functional and genomic analysis.</title>
        <authorList>
            <person name="Nascimento F.X."/>
            <person name="Marcio R.J."/>
        </authorList>
    </citation>
    <scope>NUCLEOTIDE SEQUENCE</scope>
    <source>
        <strain evidence="2">PF55</strain>
    </source>
</reference>
<dbReference type="Proteomes" id="UP000424872">
    <property type="component" value="Plasmid pMSR2C"/>
</dbReference>
<keyword evidence="1" id="KW-0732">Signal</keyword>
<accession>A0AAP9HB91</accession>
<organism evidence="3 4">
    <name type="scientific">Pantoea phytobeneficialis</name>
    <dbReference type="NCBI Taxonomy" id="2052056"/>
    <lineage>
        <taxon>Bacteria</taxon>
        <taxon>Pseudomonadati</taxon>
        <taxon>Pseudomonadota</taxon>
        <taxon>Gammaproteobacteria</taxon>
        <taxon>Enterobacterales</taxon>
        <taxon>Erwiniaceae</taxon>
        <taxon>Pantoea</taxon>
    </lineage>
</organism>
<reference evidence="3" key="2">
    <citation type="journal article" date="2020" name="Environ. Microbiol.">
        <title>The extreme plant-growth-promoting properties of Pantoea phytobeneficialis MSR2 revealed by functional and genomic analysis.</title>
        <authorList>
            <person name="Nascimento F.X."/>
            <person name="Hernandez A.G."/>
            <person name="Glick B.R."/>
            <person name="Rossi M.J."/>
        </authorList>
    </citation>
    <scope>NUCLEOTIDE SEQUENCE</scope>
    <source>
        <strain evidence="3">MSR2</strain>
    </source>
</reference>
<name>A0AAP9HB91_9GAMM</name>
<evidence type="ECO:0000313" key="4">
    <source>
        <dbReference type="Proteomes" id="UP000424872"/>
    </source>
</evidence>
<keyword evidence="3" id="KW-0614">Plasmid</keyword>
<keyword evidence="5" id="KW-1185">Reference proteome</keyword>
<evidence type="ECO:0000256" key="1">
    <source>
        <dbReference type="ARBA" id="ARBA00022729"/>
    </source>
</evidence>
<protein>
    <submittedName>
        <fullName evidence="2 3">Dehydrogenase</fullName>
    </submittedName>
</protein>
<sequence length="178" mass="19615">MSMSTDVSPAGRRRFIKLLATTTVLGATSSLLPGQMAWAIDAGMRSNPVFTAFMTVSEIICGYPELDNALGQRIFTLMQSRNAELKNQLVTLNKILNADMRSVDMQKALQGVDQNTQTLFTDILRAWQLGIVGSGKEAKVVAYEYALMYTPIADVVVLPTYARGEPHYWAKPPVIKSL</sequence>
<geneLocation type="plasmid" evidence="4">
    <name>pmsr2c</name>
</geneLocation>
<evidence type="ECO:0000313" key="5">
    <source>
        <dbReference type="Proteomes" id="UP001171299"/>
    </source>
</evidence>
<dbReference type="EMBL" id="CP024639">
    <property type="protein sequence ID" value="QGR09691.1"/>
    <property type="molecule type" value="Genomic_DNA"/>
</dbReference>
<evidence type="ECO:0000313" key="3">
    <source>
        <dbReference type="EMBL" id="QGR09691.1"/>
    </source>
</evidence>
<dbReference type="InterPro" id="IPR019546">
    <property type="entry name" value="TAT_signal_bac_arc"/>
</dbReference>
<dbReference type="Proteomes" id="UP001171299">
    <property type="component" value="Unassembled WGS sequence"/>
</dbReference>